<dbReference type="PANTHER" id="PTHR37302">
    <property type="entry name" value="SLR1116 PROTEIN"/>
    <property type="match status" value="1"/>
</dbReference>
<protein>
    <submittedName>
        <fullName evidence="3">Damage-inducible protein DinB</fullName>
    </submittedName>
</protein>
<keyword evidence="4" id="KW-1185">Reference proteome</keyword>
<evidence type="ECO:0000313" key="4">
    <source>
        <dbReference type="Proteomes" id="UP000759443"/>
    </source>
</evidence>
<evidence type="ECO:0000313" key="3">
    <source>
        <dbReference type="EMBL" id="MBP1852544.1"/>
    </source>
</evidence>
<dbReference type="Proteomes" id="UP000759443">
    <property type="component" value="Unassembled WGS sequence"/>
</dbReference>
<dbReference type="SUPFAM" id="SSF109854">
    <property type="entry name" value="DinB/YfiT-like putative metalloenzymes"/>
    <property type="match status" value="1"/>
</dbReference>
<dbReference type="InterPro" id="IPR007837">
    <property type="entry name" value="DinB"/>
</dbReference>
<reference evidence="3 4" key="1">
    <citation type="submission" date="2021-03" db="EMBL/GenBank/DDBJ databases">
        <title>Genomic Encyclopedia of Type Strains, Phase IV (KMG-IV): sequencing the most valuable type-strain genomes for metagenomic binning, comparative biology and taxonomic classification.</title>
        <authorList>
            <person name="Goeker M."/>
        </authorList>
    </citation>
    <scope>NUCLEOTIDE SEQUENCE [LARGE SCALE GENOMIC DNA]</scope>
    <source>
        <strain evidence="3 4">DSM 21600</strain>
    </source>
</reference>
<dbReference type="RefSeq" id="WP_209947446.1">
    <property type="nucleotide sequence ID" value="NZ_JAGGJU010000012.1"/>
</dbReference>
<proteinExistence type="inferred from homology"/>
<accession>A0ABS4E3R0</accession>
<gene>
    <name evidence="3" type="ORF">J2Z17_004002</name>
</gene>
<dbReference type="InterPro" id="IPR034660">
    <property type="entry name" value="DinB/YfiT-like"/>
</dbReference>
<evidence type="ECO:0000256" key="2">
    <source>
        <dbReference type="ARBA" id="ARBA00022723"/>
    </source>
</evidence>
<dbReference type="Gene3D" id="1.20.120.450">
    <property type="entry name" value="dinb family like domain"/>
    <property type="match status" value="1"/>
</dbReference>
<sequence>MSTQSLFNALFAQKASIEDELLYAIEAIAELSSPGLLNPVLERLGHINTVDRIFQAHLSGTQQTPKSNWPEKTLPLPDIARHIRKTDQWYIDHVAALAPETFEEEIAFTFADGKKGRMTREEMLAHVVTHSGYHRGEVGVLLPHVGAVGRRDILSGFLHRVEPERRA</sequence>
<keyword evidence="2" id="KW-0479">Metal-binding</keyword>
<dbReference type="Pfam" id="PF05163">
    <property type="entry name" value="DinB"/>
    <property type="match status" value="1"/>
</dbReference>
<comment type="similarity">
    <text evidence="1">Belongs to the DinB family.</text>
</comment>
<organism evidence="3 4">
    <name type="scientific">Rhizobium halophytocola</name>
    <dbReference type="NCBI Taxonomy" id="735519"/>
    <lineage>
        <taxon>Bacteria</taxon>
        <taxon>Pseudomonadati</taxon>
        <taxon>Pseudomonadota</taxon>
        <taxon>Alphaproteobacteria</taxon>
        <taxon>Hyphomicrobiales</taxon>
        <taxon>Rhizobiaceae</taxon>
        <taxon>Rhizobium/Agrobacterium group</taxon>
        <taxon>Rhizobium</taxon>
    </lineage>
</organism>
<dbReference type="PANTHER" id="PTHR37302:SF1">
    <property type="entry name" value="PROTEIN DINB"/>
    <property type="match status" value="1"/>
</dbReference>
<dbReference type="EMBL" id="JAGGJU010000012">
    <property type="protein sequence ID" value="MBP1852544.1"/>
    <property type="molecule type" value="Genomic_DNA"/>
</dbReference>
<evidence type="ECO:0000256" key="1">
    <source>
        <dbReference type="ARBA" id="ARBA00008635"/>
    </source>
</evidence>
<name>A0ABS4E3R0_9HYPH</name>
<comment type="caution">
    <text evidence="3">The sequence shown here is derived from an EMBL/GenBank/DDBJ whole genome shotgun (WGS) entry which is preliminary data.</text>
</comment>